<proteinExistence type="predicted"/>
<feature type="compositionally biased region" description="Basic and acidic residues" evidence="1">
    <location>
        <begin position="653"/>
        <end position="674"/>
    </location>
</feature>
<feature type="compositionally biased region" description="Basic residues" evidence="1">
    <location>
        <begin position="1106"/>
        <end position="1134"/>
    </location>
</feature>
<feature type="compositionally biased region" description="Low complexity" evidence="1">
    <location>
        <begin position="631"/>
        <end position="652"/>
    </location>
</feature>
<feature type="compositionally biased region" description="Low complexity" evidence="1">
    <location>
        <begin position="940"/>
        <end position="956"/>
    </location>
</feature>
<feature type="compositionally biased region" description="Low complexity" evidence="1">
    <location>
        <begin position="1001"/>
        <end position="1020"/>
    </location>
</feature>
<feature type="compositionally biased region" description="Pro residues" evidence="1">
    <location>
        <begin position="707"/>
        <end position="718"/>
    </location>
</feature>
<organism evidence="2 3">
    <name type="scientific">Stachybotrys chartarum (strain CBS 109288 / IBT 7711)</name>
    <name type="common">Toxic black mold</name>
    <name type="synonym">Stilbospora chartarum</name>
    <dbReference type="NCBI Taxonomy" id="1280523"/>
    <lineage>
        <taxon>Eukaryota</taxon>
        <taxon>Fungi</taxon>
        <taxon>Dikarya</taxon>
        <taxon>Ascomycota</taxon>
        <taxon>Pezizomycotina</taxon>
        <taxon>Sordariomycetes</taxon>
        <taxon>Hypocreomycetidae</taxon>
        <taxon>Hypocreales</taxon>
        <taxon>Stachybotryaceae</taxon>
        <taxon>Stachybotrys</taxon>
    </lineage>
</organism>
<feature type="compositionally biased region" description="Acidic residues" evidence="1">
    <location>
        <begin position="1152"/>
        <end position="1167"/>
    </location>
</feature>
<feature type="compositionally biased region" description="Basic residues" evidence="1">
    <location>
        <begin position="1186"/>
        <end position="1198"/>
    </location>
</feature>
<feature type="compositionally biased region" description="Acidic residues" evidence="1">
    <location>
        <begin position="987"/>
        <end position="1000"/>
    </location>
</feature>
<feature type="compositionally biased region" description="Basic residues" evidence="1">
    <location>
        <begin position="621"/>
        <end position="630"/>
    </location>
</feature>
<sequence length="1219" mass="133376">MSSSDFGLARGSDSGDGGQARGTYNRLNLIRVDVAPLDAKLQDIRNFVTIQSAILRGEEDVTLLNADRIPDNLIRSLRVPWSLAHNVESEYSPPWAEWHDSSARGPRAHPSNGYFREFKKHNTFAHLDLKYQGILGQGGFGFVTRWRATFADGTGLDFALKSGPNFDLTYNAAGERWWHDRYKGATHTVQTVDLEAIAAEKRERAGVGRAQGVESFNPLRYNALFLEFADQGDFESIVAKIHHDGILVTNRIAWHIWENRKKPFSAPISPPPFFFSSLEIISAHRECAVVTGLASMAWIPSYAGQSPDFDRCVVLAQEGEDDHLQNIFWSVNPEHDVHFDMDESNTPILKFHDFSDEWSVEMKRQWGRWPNSRYWDARYIGKIHRFAPEQVHQDWDKVTPNRDGPPCPSFAGENFESGERVAGRYGTWTNIFVTAKIVSAPGQYPGKSPKCPPTQADSWIQMEAFITGARISHPFKAKQVTTSDDRTFSSYGYRLQSFKNDHQDHVEVELIDTIMKCQAEFPRDRPSVGRLLGDVVERLKKPFAESDEQFAQFWSLFLRTPTPAKPPSPPPPPPASTPSSGRGGDGDGDDDESGGPDEDGGDQGAAAARRATPARGFAAGRRARAARGGRPRVYGAQANAGRGRAGARGARAARGDRNGPAQQRDEAAPREPSARRPALGELDVVDLQPRRVLRPRRQQRQQQQQQPPAPPAPSPPAAQQPGRVLRPRQQQRALAPAPARAAVQRPRVRRRPPAVVTPPPQNENDLPRGQGPAGNPRGIPGSRVQRPPLGELNPRNIHERVAAGAAAAVRQTAPEVQDPILLDLAQRLGPDSGDEEEDQENRTPPPRRLGRNIRGRGGDPNSPSYGLARGRGARRDDRHQVVVLDEDPTPPGGRRAAQQGGSQAQGEPSDAVPNIPSAMSSFEIHEDPESPPRQQPAPPAQTSQSSSELSVLSATPELGSSDSVIGTRRIGLPRRGAPTPSRHPMDDLEDVVVGEDDESSETSSTAQEDQVEEAAQVQIEEAVEVREEQSSDSQGEQVVETSSSQETVLSTIVVAATRPPPASSGESTSDENGSSGDNAQGSPKRPRQEDRDEDFSESDVSPPPPKRVRGTKAAPRKPAPKKPAPKKVPPKKAPPKTAVSKPAGTQKRSRQDEEEEEEESSSSDEESPPPPKKSRGNKQPPAAKKPPAKKPPAKKPAAKKLPAAPQRRNPARAARAPRK</sequence>
<feature type="compositionally biased region" description="Polar residues" evidence="1">
    <location>
        <begin position="1064"/>
        <end position="1081"/>
    </location>
</feature>
<evidence type="ECO:0008006" key="4">
    <source>
        <dbReference type="Google" id="ProtNLM"/>
    </source>
</evidence>
<dbReference type="Proteomes" id="UP000028045">
    <property type="component" value="Unassembled WGS sequence"/>
</dbReference>
<feature type="region of interest" description="Disordered" evidence="1">
    <location>
        <begin position="559"/>
        <end position="1219"/>
    </location>
</feature>
<protein>
    <recommendedName>
        <fullName evidence="4">Protein kinase domain-containing protein</fullName>
    </recommendedName>
</protein>
<evidence type="ECO:0000313" key="3">
    <source>
        <dbReference type="Proteomes" id="UP000028045"/>
    </source>
</evidence>
<feature type="compositionally biased region" description="Low complexity" evidence="1">
    <location>
        <begin position="892"/>
        <end position="906"/>
    </location>
</feature>
<gene>
    <name evidence="2" type="ORF">S7711_08146</name>
</gene>
<feature type="compositionally biased region" description="Low complexity" evidence="1">
    <location>
        <begin position="1199"/>
        <end position="1219"/>
    </location>
</feature>
<dbReference type="OrthoDB" id="4062651at2759"/>
<name>A0A084AIE7_STACB</name>
<accession>A0A084AIE7</accession>
<evidence type="ECO:0000313" key="2">
    <source>
        <dbReference type="EMBL" id="KEY65076.1"/>
    </source>
</evidence>
<feature type="compositionally biased region" description="Acidic residues" evidence="1">
    <location>
        <begin position="586"/>
        <end position="601"/>
    </location>
</feature>
<feature type="compositionally biased region" description="Low complexity" evidence="1">
    <location>
        <begin position="604"/>
        <end position="620"/>
    </location>
</feature>
<evidence type="ECO:0000256" key="1">
    <source>
        <dbReference type="SAM" id="MobiDB-lite"/>
    </source>
</evidence>
<dbReference type="EMBL" id="KL648714">
    <property type="protein sequence ID" value="KEY65076.1"/>
    <property type="molecule type" value="Genomic_DNA"/>
</dbReference>
<dbReference type="AlphaFoldDB" id="A0A084AIE7"/>
<feature type="compositionally biased region" description="Polar residues" evidence="1">
    <location>
        <begin position="1031"/>
        <end position="1050"/>
    </location>
</feature>
<feature type="compositionally biased region" description="Pro residues" evidence="1">
    <location>
        <begin position="563"/>
        <end position="576"/>
    </location>
</feature>
<reference evidence="2 3" key="1">
    <citation type="journal article" date="2014" name="BMC Genomics">
        <title>Comparative genome sequencing reveals chemotype-specific gene clusters in the toxigenic black mold Stachybotrys.</title>
        <authorList>
            <person name="Semeiks J."/>
            <person name="Borek D."/>
            <person name="Otwinowski Z."/>
            <person name="Grishin N.V."/>
        </authorList>
    </citation>
    <scope>NUCLEOTIDE SEQUENCE [LARGE SCALE GENOMIC DNA]</scope>
    <source>
        <strain evidence="3">CBS 109288 / IBT 7711</strain>
    </source>
</reference>
<dbReference type="HOGENOM" id="CLU_275361_0_0_1"/>
<feature type="region of interest" description="Disordered" evidence="1">
    <location>
        <begin position="1"/>
        <end position="20"/>
    </location>
</feature>
<keyword evidence="3" id="KW-1185">Reference proteome</keyword>
<feature type="compositionally biased region" description="Low complexity" evidence="1">
    <location>
        <begin position="719"/>
        <end position="745"/>
    </location>
</feature>